<reference evidence="3" key="1">
    <citation type="submission" date="2018-06" db="EMBL/GenBank/DDBJ databases">
        <authorList>
            <person name="Zhirakovskaya E."/>
        </authorList>
    </citation>
    <scope>NUCLEOTIDE SEQUENCE</scope>
</reference>
<dbReference type="InterPro" id="IPR011006">
    <property type="entry name" value="CheY-like_superfamily"/>
</dbReference>
<evidence type="ECO:0000313" key="3">
    <source>
        <dbReference type="EMBL" id="VAW04681.1"/>
    </source>
</evidence>
<protein>
    <recommendedName>
        <fullName evidence="4">Two-component transcriptional response regulator, LuxR family</fullName>
    </recommendedName>
</protein>
<dbReference type="GO" id="GO:0000156">
    <property type="term" value="F:phosphorelay response regulator activity"/>
    <property type="evidence" value="ECO:0007669"/>
    <property type="project" value="InterPro"/>
</dbReference>
<dbReference type="InterPro" id="IPR046947">
    <property type="entry name" value="LytR-like"/>
</dbReference>
<gene>
    <name evidence="3" type="ORF">MNBD_ALPHA04-776</name>
</gene>
<dbReference type="InterPro" id="IPR007492">
    <property type="entry name" value="LytTR_DNA-bd_dom"/>
</dbReference>
<evidence type="ECO:0008006" key="4">
    <source>
        <dbReference type="Google" id="ProtNLM"/>
    </source>
</evidence>
<dbReference type="PANTHER" id="PTHR37299:SF1">
    <property type="entry name" value="STAGE 0 SPORULATION PROTEIN A HOMOLOG"/>
    <property type="match status" value="1"/>
</dbReference>
<dbReference type="SMART" id="SM00448">
    <property type="entry name" value="REC"/>
    <property type="match status" value="1"/>
</dbReference>
<organism evidence="3">
    <name type="scientific">hydrothermal vent metagenome</name>
    <dbReference type="NCBI Taxonomy" id="652676"/>
    <lineage>
        <taxon>unclassified sequences</taxon>
        <taxon>metagenomes</taxon>
        <taxon>ecological metagenomes</taxon>
    </lineage>
</organism>
<feature type="domain" description="Response regulatory" evidence="1">
    <location>
        <begin position="7"/>
        <end position="121"/>
    </location>
</feature>
<dbReference type="Gene3D" id="2.40.50.1020">
    <property type="entry name" value="LytTr DNA-binding domain"/>
    <property type="match status" value="1"/>
</dbReference>
<dbReference type="AlphaFoldDB" id="A0A3B0SEJ6"/>
<dbReference type="Pfam" id="PF04397">
    <property type="entry name" value="LytTR"/>
    <property type="match status" value="1"/>
</dbReference>
<accession>A0A3B0SEJ6</accession>
<evidence type="ECO:0000259" key="2">
    <source>
        <dbReference type="PROSITE" id="PS50930"/>
    </source>
</evidence>
<evidence type="ECO:0000259" key="1">
    <source>
        <dbReference type="PROSITE" id="PS50110"/>
    </source>
</evidence>
<proteinExistence type="predicted"/>
<dbReference type="PROSITE" id="PS50930">
    <property type="entry name" value="HTH_LYTTR"/>
    <property type="match status" value="1"/>
</dbReference>
<dbReference type="SMART" id="SM00850">
    <property type="entry name" value="LytTR"/>
    <property type="match status" value="1"/>
</dbReference>
<dbReference type="GO" id="GO:0003677">
    <property type="term" value="F:DNA binding"/>
    <property type="evidence" value="ECO:0007669"/>
    <property type="project" value="InterPro"/>
</dbReference>
<dbReference type="SUPFAM" id="SSF52172">
    <property type="entry name" value="CheY-like"/>
    <property type="match status" value="1"/>
</dbReference>
<dbReference type="Gene3D" id="3.40.50.2300">
    <property type="match status" value="1"/>
</dbReference>
<dbReference type="InterPro" id="IPR001789">
    <property type="entry name" value="Sig_transdc_resp-reg_receiver"/>
</dbReference>
<feature type="domain" description="HTH LytTR-type" evidence="2">
    <location>
        <begin position="135"/>
        <end position="194"/>
    </location>
</feature>
<sequence>MTAKKLNILIVDDEPLARNRLQTLCNQMECVNHVDMASGGVEALALIEETVPNILLLDVDMPDITGMDVANHCREMESPPEIIFTTAHSKYAVQAFRLEATDYLLKPVKQALLKEALGRVIAKPGAKSSSVDHRLWVQDGAGAIQIRTADIERIEADRDYMRICLEGRSYLVHEPMGSLIARLPKDMFIRIHRSTAIRANFIKEIRRERRRQFVVLKNGCSYSIGPSYVPLVTGMSIP</sequence>
<dbReference type="PANTHER" id="PTHR37299">
    <property type="entry name" value="TRANSCRIPTIONAL REGULATOR-RELATED"/>
    <property type="match status" value="1"/>
</dbReference>
<dbReference type="EMBL" id="UOEF01000413">
    <property type="protein sequence ID" value="VAW04681.1"/>
    <property type="molecule type" value="Genomic_DNA"/>
</dbReference>
<dbReference type="PROSITE" id="PS50110">
    <property type="entry name" value="RESPONSE_REGULATORY"/>
    <property type="match status" value="1"/>
</dbReference>
<dbReference type="Pfam" id="PF00072">
    <property type="entry name" value="Response_reg"/>
    <property type="match status" value="1"/>
</dbReference>
<name>A0A3B0SEJ6_9ZZZZ</name>